<evidence type="ECO:0000313" key="2">
    <source>
        <dbReference type="Proteomes" id="UP000596827"/>
    </source>
</evidence>
<organism evidence="1 2">
    <name type="scientific">Ramlibacter albus</name>
    <dbReference type="NCBI Taxonomy" id="2079448"/>
    <lineage>
        <taxon>Bacteria</taxon>
        <taxon>Pseudomonadati</taxon>
        <taxon>Pseudomonadota</taxon>
        <taxon>Betaproteobacteria</taxon>
        <taxon>Burkholderiales</taxon>
        <taxon>Comamonadaceae</taxon>
        <taxon>Ramlibacter</taxon>
    </lineage>
</organism>
<dbReference type="Proteomes" id="UP000596827">
    <property type="component" value="Unassembled WGS sequence"/>
</dbReference>
<keyword evidence="2" id="KW-1185">Reference proteome</keyword>
<evidence type="ECO:0000313" key="1">
    <source>
        <dbReference type="EMBL" id="MBC5767565.1"/>
    </source>
</evidence>
<reference evidence="1" key="1">
    <citation type="submission" date="2020-08" db="EMBL/GenBank/DDBJ databases">
        <title>Ramlibacter sp. GTP1 16S ribosomal RNA gene genome sequencing and assembly.</title>
        <authorList>
            <person name="Kang M."/>
        </authorList>
    </citation>
    <scope>NUCLEOTIDE SEQUENCE</scope>
    <source>
        <strain evidence="1">GTP1</strain>
    </source>
</reference>
<gene>
    <name evidence="1" type="ORF">H8R02_24080</name>
</gene>
<proteinExistence type="predicted"/>
<dbReference type="RefSeq" id="WP_187084050.1">
    <property type="nucleotide sequence ID" value="NZ_JACORU010000011.1"/>
</dbReference>
<accession>A0A923MBF8</accession>
<comment type="caution">
    <text evidence="1">The sequence shown here is derived from an EMBL/GenBank/DDBJ whole genome shotgun (WGS) entry which is preliminary data.</text>
</comment>
<dbReference type="AlphaFoldDB" id="A0A923MBF8"/>
<dbReference type="EMBL" id="JACORU010000011">
    <property type="protein sequence ID" value="MBC5767565.1"/>
    <property type="molecule type" value="Genomic_DNA"/>
</dbReference>
<name>A0A923MBF8_9BURK</name>
<protein>
    <submittedName>
        <fullName evidence="1">Uncharacterized protein</fullName>
    </submittedName>
</protein>
<sequence>MPAHLLAPFFHSIMNSTSLKGEGARALAPNPMQELLALCRDGSLFPLVRELLFDGVARLRIRGALPYFEYELVFRETVIARDEQLAAVYARLGSAIGNPDLKATPQILPGLEAQETLVLPSAAKATLMRVSNSPVNLRTPRTVTSWKATWTMADLDNSVYLATINYAREPGQTRCRCGSCDWNGTAAELVEIDDCSLTPGDASPAGRCPACGELAYVTPSEDDDAVSLARWQAICSQENWDGDRRVRVLLAFIRERGLLEKLANYAQVEADGP</sequence>